<evidence type="ECO:0000313" key="4">
    <source>
        <dbReference type="EMBL" id="TFK95484.1"/>
    </source>
</evidence>
<keyword evidence="5" id="KW-1185">Reference proteome</keyword>
<proteinExistence type="predicted"/>
<dbReference type="PROSITE" id="PS50137">
    <property type="entry name" value="DS_RBD"/>
    <property type="match status" value="1"/>
</dbReference>
<dbReference type="Pfam" id="PF00035">
    <property type="entry name" value="dsrm"/>
    <property type="match status" value="1"/>
</dbReference>
<dbReference type="SUPFAM" id="SSF54768">
    <property type="entry name" value="dsRNA-binding domain-like"/>
    <property type="match status" value="1"/>
</dbReference>
<accession>A0A5C3Q036</accession>
<dbReference type="AlphaFoldDB" id="A0A5C3Q036"/>
<feature type="domain" description="DRBM" evidence="3">
    <location>
        <begin position="24"/>
        <end position="94"/>
    </location>
</feature>
<evidence type="ECO:0000313" key="5">
    <source>
        <dbReference type="Proteomes" id="UP000305067"/>
    </source>
</evidence>
<evidence type="ECO:0000256" key="2">
    <source>
        <dbReference type="SAM" id="MobiDB-lite"/>
    </source>
</evidence>
<evidence type="ECO:0000259" key="3">
    <source>
        <dbReference type="PROSITE" id="PS50137"/>
    </source>
</evidence>
<evidence type="ECO:0000256" key="1">
    <source>
        <dbReference type="PROSITE-ProRule" id="PRU00266"/>
    </source>
</evidence>
<keyword evidence="1" id="KW-0694">RNA-binding</keyword>
<dbReference type="InterPro" id="IPR014720">
    <property type="entry name" value="dsRBD_dom"/>
</dbReference>
<dbReference type="EMBL" id="ML178883">
    <property type="protein sequence ID" value="TFK95484.1"/>
    <property type="molecule type" value="Genomic_DNA"/>
</dbReference>
<feature type="region of interest" description="Disordered" evidence="2">
    <location>
        <begin position="1"/>
        <end position="45"/>
    </location>
</feature>
<name>A0A5C3Q036_9AGAR</name>
<dbReference type="Gene3D" id="3.30.160.20">
    <property type="match status" value="1"/>
</dbReference>
<sequence length="107" mass="11993">MSASPPTKSTEDKPEPAARPKATTYRMQLHNWGQPKGIRPQYYDTPTGPIHRRKWETGVHLHSFESEQIGTGWGNSKDASRESAALSALRYLKLLDSQENQEGNSEA</sequence>
<dbReference type="Proteomes" id="UP000305067">
    <property type="component" value="Unassembled WGS sequence"/>
</dbReference>
<protein>
    <recommendedName>
        <fullName evidence="3">DRBM domain-containing protein</fullName>
    </recommendedName>
</protein>
<dbReference type="GO" id="GO:0003723">
    <property type="term" value="F:RNA binding"/>
    <property type="evidence" value="ECO:0007669"/>
    <property type="project" value="UniProtKB-UniRule"/>
</dbReference>
<organism evidence="4 5">
    <name type="scientific">Pterulicium gracile</name>
    <dbReference type="NCBI Taxonomy" id="1884261"/>
    <lineage>
        <taxon>Eukaryota</taxon>
        <taxon>Fungi</taxon>
        <taxon>Dikarya</taxon>
        <taxon>Basidiomycota</taxon>
        <taxon>Agaricomycotina</taxon>
        <taxon>Agaricomycetes</taxon>
        <taxon>Agaricomycetidae</taxon>
        <taxon>Agaricales</taxon>
        <taxon>Pleurotineae</taxon>
        <taxon>Pterulaceae</taxon>
        <taxon>Pterulicium</taxon>
    </lineage>
</organism>
<reference evidence="4 5" key="1">
    <citation type="journal article" date="2019" name="Nat. Ecol. Evol.">
        <title>Megaphylogeny resolves global patterns of mushroom evolution.</title>
        <authorList>
            <person name="Varga T."/>
            <person name="Krizsan K."/>
            <person name="Foldi C."/>
            <person name="Dima B."/>
            <person name="Sanchez-Garcia M."/>
            <person name="Sanchez-Ramirez S."/>
            <person name="Szollosi G.J."/>
            <person name="Szarkandi J.G."/>
            <person name="Papp V."/>
            <person name="Albert L."/>
            <person name="Andreopoulos W."/>
            <person name="Angelini C."/>
            <person name="Antonin V."/>
            <person name="Barry K.W."/>
            <person name="Bougher N.L."/>
            <person name="Buchanan P."/>
            <person name="Buyck B."/>
            <person name="Bense V."/>
            <person name="Catcheside P."/>
            <person name="Chovatia M."/>
            <person name="Cooper J."/>
            <person name="Damon W."/>
            <person name="Desjardin D."/>
            <person name="Finy P."/>
            <person name="Geml J."/>
            <person name="Haridas S."/>
            <person name="Hughes K."/>
            <person name="Justo A."/>
            <person name="Karasinski D."/>
            <person name="Kautmanova I."/>
            <person name="Kiss B."/>
            <person name="Kocsube S."/>
            <person name="Kotiranta H."/>
            <person name="LaButti K.M."/>
            <person name="Lechner B.E."/>
            <person name="Liimatainen K."/>
            <person name="Lipzen A."/>
            <person name="Lukacs Z."/>
            <person name="Mihaltcheva S."/>
            <person name="Morgado L.N."/>
            <person name="Niskanen T."/>
            <person name="Noordeloos M.E."/>
            <person name="Ohm R.A."/>
            <person name="Ortiz-Santana B."/>
            <person name="Ovrebo C."/>
            <person name="Racz N."/>
            <person name="Riley R."/>
            <person name="Savchenko A."/>
            <person name="Shiryaev A."/>
            <person name="Soop K."/>
            <person name="Spirin V."/>
            <person name="Szebenyi C."/>
            <person name="Tomsovsky M."/>
            <person name="Tulloss R.E."/>
            <person name="Uehling J."/>
            <person name="Grigoriev I.V."/>
            <person name="Vagvolgyi C."/>
            <person name="Papp T."/>
            <person name="Martin F.M."/>
            <person name="Miettinen O."/>
            <person name="Hibbett D.S."/>
            <person name="Nagy L.G."/>
        </authorList>
    </citation>
    <scope>NUCLEOTIDE SEQUENCE [LARGE SCALE GENOMIC DNA]</scope>
    <source>
        <strain evidence="4 5">CBS 309.79</strain>
    </source>
</reference>
<feature type="compositionally biased region" description="Basic and acidic residues" evidence="2">
    <location>
        <begin position="9"/>
        <end position="18"/>
    </location>
</feature>
<dbReference type="SMART" id="SM00358">
    <property type="entry name" value="DSRM"/>
    <property type="match status" value="1"/>
</dbReference>
<gene>
    <name evidence="4" type="ORF">BDV98DRAFT_608917</name>
</gene>